<dbReference type="GO" id="GO:0005509">
    <property type="term" value="F:calcium ion binding"/>
    <property type="evidence" value="ECO:0007669"/>
    <property type="project" value="InterPro"/>
</dbReference>
<evidence type="ECO:0000259" key="11">
    <source>
        <dbReference type="PROSITE" id="PS50222"/>
    </source>
</evidence>
<dbReference type="OrthoDB" id="1716625at2759"/>
<sequence>MSSRLLRSASTASGKGGAELHAQGEGAEIANKSREVIDGLKKLYTTKLKPLEKRYDFGDFHSPILSDADFEAKPQVLMIGQYSVGKTSFIEYLLGRPFPGQRVGPEPTTDRFVAVMHGDEERTVPGNAACVSPDLPYGGLSMFGTAFLNKFEAAQLPAPVLDELTIVDTPGILSGEKQRIARGYDFTQVARWFAERSDLILLLFDAHKLDISDEFQRVIEVLQGQSDKVRCVLNKADQVDQQRLLRVYGALMWSLGKVLKTPEVMRVYLGSFWSQPRQKHGEDGLGGTPEALFDAEERDLLDELRALPQHAAVRKVNELVKRARLAKVHACLLGHLRDKMPAVFGMEKKQRELLQNMGENFREVQRKYHLPPGDFPSIEAFVKQCSDRKLSKFPSLKARDLQDIDEILTKDIPALMASLPKHSRVGVGGVDNSEGADVPSNNPFAAANLPPAGRFQWEEQLLGCKPEYDAIFATLAVDLGGRASGASCMAPLQKQASSTVSHDMLRAIWDLADLSKAGSLDADEFAVAMHLCARAKAGEPIPSELPTSLIPPSAASSNKKNSPKEESFMSSPPHASTTRRPAPV</sequence>
<feature type="region of interest" description="Disordered" evidence="9">
    <location>
        <begin position="1"/>
        <end position="21"/>
    </location>
</feature>
<protein>
    <recommendedName>
        <fullName evidence="15">Calmodulin</fullName>
    </recommendedName>
</protein>
<dbReference type="PRINTS" id="PR00195">
    <property type="entry name" value="DYNAMIN"/>
</dbReference>
<dbReference type="SUPFAM" id="SSF52540">
    <property type="entry name" value="P-loop containing nucleoside triphosphate hydrolases"/>
    <property type="match status" value="1"/>
</dbReference>
<dbReference type="FunFam" id="3.40.50.300:FF:000147">
    <property type="entry name" value="EH domain-containing protein 1"/>
    <property type="match status" value="1"/>
</dbReference>
<dbReference type="GO" id="GO:0055038">
    <property type="term" value="C:recycling endosome membrane"/>
    <property type="evidence" value="ECO:0007669"/>
    <property type="project" value="UniProtKB-SubCell"/>
</dbReference>
<dbReference type="InterPro" id="IPR000261">
    <property type="entry name" value="EH_dom"/>
</dbReference>
<evidence type="ECO:0000313" key="14">
    <source>
        <dbReference type="Proteomes" id="UP000198211"/>
    </source>
</evidence>
<organism evidence="13 14">
    <name type="scientific">Phytophthora megakarya</name>
    <dbReference type="NCBI Taxonomy" id="4795"/>
    <lineage>
        <taxon>Eukaryota</taxon>
        <taxon>Sar</taxon>
        <taxon>Stramenopiles</taxon>
        <taxon>Oomycota</taxon>
        <taxon>Peronosporomycetes</taxon>
        <taxon>Peronosporales</taxon>
        <taxon>Peronosporaceae</taxon>
        <taxon>Phytophthora</taxon>
    </lineage>
</organism>
<dbReference type="EMBL" id="NBNE01000467">
    <property type="protein sequence ID" value="OWZ19242.1"/>
    <property type="molecule type" value="Genomic_DNA"/>
</dbReference>
<keyword evidence="14" id="KW-1185">Reference proteome</keyword>
<comment type="caution">
    <text evidence="13">The sequence shown here is derived from an EMBL/GenBank/DDBJ whole genome shotgun (WGS) entry which is preliminary data.</text>
</comment>
<dbReference type="Pfam" id="PF16880">
    <property type="entry name" value="EHD_N"/>
    <property type="match status" value="1"/>
</dbReference>
<evidence type="ECO:0000256" key="1">
    <source>
        <dbReference type="ARBA" id="ARBA00004413"/>
    </source>
</evidence>
<dbReference type="GO" id="GO:0005886">
    <property type="term" value="C:plasma membrane"/>
    <property type="evidence" value="ECO:0007669"/>
    <property type="project" value="UniProtKB-SubCell"/>
</dbReference>
<dbReference type="PANTHER" id="PTHR11216">
    <property type="entry name" value="EH DOMAIN"/>
    <property type="match status" value="1"/>
</dbReference>
<feature type="compositionally biased region" description="Low complexity" evidence="9">
    <location>
        <begin position="1"/>
        <end position="13"/>
    </location>
</feature>
<dbReference type="PROSITE" id="PS50222">
    <property type="entry name" value="EF_HAND_2"/>
    <property type="match status" value="1"/>
</dbReference>
<dbReference type="PANTHER" id="PTHR11216:SF31">
    <property type="entry name" value="AT21416P"/>
    <property type="match status" value="1"/>
</dbReference>
<evidence type="ECO:0000313" key="13">
    <source>
        <dbReference type="EMBL" id="OWZ19242.1"/>
    </source>
</evidence>
<keyword evidence="3" id="KW-1003">Cell membrane</keyword>
<keyword evidence="7" id="KW-0106">Calcium</keyword>
<dbReference type="STRING" id="4795.A0A225WNS3"/>
<evidence type="ECO:0000256" key="6">
    <source>
        <dbReference type="ARBA" id="ARBA00022753"/>
    </source>
</evidence>
<dbReference type="PROSITE" id="PS50031">
    <property type="entry name" value="EH"/>
    <property type="match status" value="1"/>
</dbReference>
<dbReference type="GO" id="GO:0016197">
    <property type="term" value="P:endosomal transport"/>
    <property type="evidence" value="ECO:0007669"/>
    <property type="project" value="TreeGrafter"/>
</dbReference>
<keyword evidence="4" id="KW-0479">Metal-binding</keyword>
<feature type="compositionally biased region" description="Polar residues" evidence="9">
    <location>
        <begin position="568"/>
        <end position="584"/>
    </location>
</feature>
<gene>
    <name evidence="13" type="ORF">PHMEG_0006541</name>
</gene>
<accession>A0A225WNS3</accession>
<evidence type="ECO:0000256" key="3">
    <source>
        <dbReference type="ARBA" id="ARBA00022475"/>
    </source>
</evidence>
<dbReference type="Proteomes" id="UP000198211">
    <property type="component" value="Unassembled WGS sequence"/>
</dbReference>
<dbReference type="InterPro" id="IPR022812">
    <property type="entry name" value="Dynamin"/>
</dbReference>
<dbReference type="GO" id="GO:0006897">
    <property type="term" value="P:endocytosis"/>
    <property type="evidence" value="ECO:0007669"/>
    <property type="project" value="TreeGrafter"/>
</dbReference>
<dbReference type="SUPFAM" id="SSF47473">
    <property type="entry name" value="EF-hand"/>
    <property type="match status" value="1"/>
</dbReference>
<dbReference type="InterPro" id="IPR027417">
    <property type="entry name" value="P-loop_NTPase"/>
</dbReference>
<dbReference type="GO" id="GO:0005525">
    <property type="term" value="F:GTP binding"/>
    <property type="evidence" value="ECO:0007669"/>
    <property type="project" value="InterPro"/>
</dbReference>
<evidence type="ECO:0000259" key="12">
    <source>
        <dbReference type="PROSITE" id="PS51718"/>
    </source>
</evidence>
<dbReference type="InterPro" id="IPR006073">
    <property type="entry name" value="GTP-bd"/>
</dbReference>
<feature type="domain" description="EH" evidence="10">
    <location>
        <begin position="464"/>
        <end position="556"/>
    </location>
</feature>
<evidence type="ECO:0000256" key="8">
    <source>
        <dbReference type="ARBA" id="ARBA00023136"/>
    </source>
</evidence>
<dbReference type="CDD" id="cd00052">
    <property type="entry name" value="EH"/>
    <property type="match status" value="1"/>
</dbReference>
<dbReference type="Pfam" id="PF18150">
    <property type="entry name" value="DUF5600"/>
    <property type="match status" value="1"/>
</dbReference>
<evidence type="ECO:0000256" key="4">
    <source>
        <dbReference type="ARBA" id="ARBA00022723"/>
    </source>
</evidence>
<dbReference type="InterPro" id="IPR002048">
    <property type="entry name" value="EF_hand_dom"/>
</dbReference>
<proteinExistence type="predicted"/>
<dbReference type="InterPro" id="IPR030381">
    <property type="entry name" value="G_DYNAMIN_dom"/>
</dbReference>
<dbReference type="CDD" id="cd09913">
    <property type="entry name" value="EHD"/>
    <property type="match status" value="1"/>
</dbReference>
<keyword evidence="5" id="KW-0547">Nucleotide-binding</keyword>
<feature type="domain" description="Dynamin-type G" evidence="12">
    <location>
        <begin position="70"/>
        <end position="308"/>
    </location>
</feature>
<dbReference type="InterPro" id="IPR040990">
    <property type="entry name" value="DUF5600"/>
</dbReference>
<feature type="compositionally biased region" description="Low complexity" evidence="9">
    <location>
        <begin position="551"/>
        <end position="560"/>
    </location>
</feature>
<dbReference type="InterPro" id="IPR011992">
    <property type="entry name" value="EF-hand-dom_pair"/>
</dbReference>
<evidence type="ECO:0000256" key="9">
    <source>
        <dbReference type="SAM" id="MobiDB-lite"/>
    </source>
</evidence>
<feature type="region of interest" description="Disordered" evidence="9">
    <location>
        <begin position="541"/>
        <end position="584"/>
    </location>
</feature>
<dbReference type="Pfam" id="PF12763">
    <property type="entry name" value="EH"/>
    <property type="match status" value="1"/>
</dbReference>
<dbReference type="Gene3D" id="1.10.238.10">
    <property type="entry name" value="EF-hand"/>
    <property type="match status" value="1"/>
</dbReference>
<name>A0A225WNS3_9STRA</name>
<dbReference type="Gene3D" id="3.40.50.300">
    <property type="entry name" value="P-loop containing nucleotide triphosphate hydrolases"/>
    <property type="match status" value="1"/>
</dbReference>
<evidence type="ECO:0000259" key="10">
    <source>
        <dbReference type="PROSITE" id="PS50031"/>
    </source>
</evidence>
<evidence type="ECO:0000256" key="2">
    <source>
        <dbReference type="ARBA" id="ARBA00004481"/>
    </source>
</evidence>
<dbReference type="Gene3D" id="1.10.268.20">
    <property type="match status" value="1"/>
</dbReference>
<reference evidence="14" key="1">
    <citation type="submission" date="2017-03" db="EMBL/GenBank/DDBJ databases">
        <title>Phytopthora megakarya and P. palmivora, two closely related causual agents of cacao black pod achieved similar genome size and gene model numbers by different mechanisms.</title>
        <authorList>
            <person name="Ali S."/>
            <person name="Shao J."/>
            <person name="Larry D.J."/>
            <person name="Kronmiller B."/>
            <person name="Shen D."/>
            <person name="Strem M.D."/>
            <person name="Melnick R.L."/>
            <person name="Guiltinan M.J."/>
            <person name="Tyler B.M."/>
            <person name="Meinhardt L.W."/>
            <person name="Bailey B.A."/>
        </authorList>
    </citation>
    <scope>NUCLEOTIDE SEQUENCE [LARGE SCALE GENOMIC DNA]</scope>
    <source>
        <strain evidence="14">zdho120</strain>
    </source>
</reference>
<dbReference type="AlphaFoldDB" id="A0A225WNS3"/>
<keyword evidence="6" id="KW-0967">Endosome</keyword>
<dbReference type="Pfam" id="PF01926">
    <property type="entry name" value="MMR_HSR1"/>
    <property type="match status" value="1"/>
</dbReference>
<dbReference type="PROSITE" id="PS51718">
    <property type="entry name" value="G_DYNAMIN_2"/>
    <property type="match status" value="1"/>
</dbReference>
<dbReference type="InterPro" id="IPR031692">
    <property type="entry name" value="EHD_N"/>
</dbReference>
<dbReference type="SMART" id="SM00027">
    <property type="entry name" value="EH"/>
    <property type="match status" value="1"/>
</dbReference>
<feature type="domain" description="EF-hand" evidence="11">
    <location>
        <begin position="500"/>
        <end position="535"/>
    </location>
</feature>
<keyword evidence="8" id="KW-0472">Membrane</keyword>
<evidence type="ECO:0008006" key="15">
    <source>
        <dbReference type="Google" id="ProtNLM"/>
    </source>
</evidence>
<evidence type="ECO:0000256" key="5">
    <source>
        <dbReference type="ARBA" id="ARBA00022741"/>
    </source>
</evidence>
<evidence type="ECO:0000256" key="7">
    <source>
        <dbReference type="ARBA" id="ARBA00022837"/>
    </source>
</evidence>
<comment type="subcellular location">
    <subcellularLocation>
        <location evidence="1">Cell membrane</location>
        <topology evidence="1">Peripheral membrane protein</topology>
        <orientation evidence="1">Cytoplasmic side</orientation>
    </subcellularLocation>
    <subcellularLocation>
        <location evidence="2">Endosome membrane</location>
        <topology evidence="2">Peripheral membrane protein</topology>
    </subcellularLocation>
</comment>